<evidence type="ECO:0000256" key="1">
    <source>
        <dbReference type="SAM" id="MobiDB-lite"/>
    </source>
</evidence>
<evidence type="ECO:0000256" key="2">
    <source>
        <dbReference type="SAM" id="Phobius"/>
    </source>
</evidence>
<dbReference type="EMBL" id="JARJCN010000037">
    <property type="protein sequence ID" value="KAJ7084609.1"/>
    <property type="molecule type" value="Genomic_DNA"/>
</dbReference>
<dbReference type="AlphaFoldDB" id="A0AAD6XPW3"/>
<organism evidence="3 4">
    <name type="scientific">Mycena belliarum</name>
    <dbReference type="NCBI Taxonomy" id="1033014"/>
    <lineage>
        <taxon>Eukaryota</taxon>
        <taxon>Fungi</taxon>
        <taxon>Dikarya</taxon>
        <taxon>Basidiomycota</taxon>
        <taxon>Agaricomycotina</taxon>
        <taxon>Agaricomycetes</taxon>
        <taxon>Agaricomycetidae</taxon>
        <taxon>Agaricales</taxon>
        <taxon>Marasmiineae</taxon>
        <taxon>Mycenaceae</taxon>
        <taxon>Mycena</taxon>
    </lineage>
</organism>
<comment type="caution">
    <text evidence="3">The sequence shown here is derived from an EMBL/GenBank/DDBJ whole genome shotgun (WGS) entry which is preliminary data.</text>
</comment>
<keyword evidence="2" id="KW-0812">Transmembrane</keyword>
<keyword evidence="4" id="KW-1185">Reference proteome</keyword>
<sequence length="166" mass="16345">MYDLAGRSSGALLIRGSNECWSSDEAATAACCTQLKGTRVPMQGSDIDGCTFSNSGQWSDCINKQTMNVNTQCQSGSGGSPPPPGAPDGTGFGDGSGFGGGSVPSLGPGGSIPSGFPTSIPQSGGGSSGSGSGGSRPNSGPRRININGGGMLIFILIFGHLLSAVI</sequence>
<feature type="region of interest" description="Disordered" evidence="1">
    <location>
        <begin position="70"/>
        <end position="143"/>
    </location>
</feature>
<evidence type="ECO:0000313" key="3">
    <source>
        <dbReference type="EMBL" id="KAJ7084609.1"/>
    </source>
</evidence>
<protein>
    <submittedName>
        <fullName evidence="3">Uncharacterized protein</fullName>
    </submittedName>
</protein>
<proteinExistence type="predicted"/>
<feature type="transmembrane region" description="Helical" evidence="2">
    <location>
        <begin position="144"/>
        <end position="165"/>
    </location>
</feature>
<gene>
    <name evidence="3" type="ORF">B0H15DRAFT_802371</name>
</gene>
<accession>A0AAD6XPW3</accession>
<feature type="compositionally biased region" description="Gly residues" evidence="1">
    <location>
        <begin position="123"/>
        <end position="134"/>
    </location>
</feature>
<name>A0AAD6XPW3_9AGAR</name>
<evidence type="ECO:0000313" key="4">
    <source>
        <dbReference type="Proteomes" id="UP001222325"/>
    </source>
</evidence>
<reference evidence="3" key="1">
    <citation type="submission" date="2023-03" db="EMBL/GenBank/DDBJ databases">
        <title>Massive genome expansion in bonnet fungi (Mycena s.s.) driven by repeated elements and novel gene families across ecological guilds.</title>
        <authorList>
            <consortium name="Lawrence Berkeley National Laboratory"/>
            <person name="Harder C.B."/>
            <person name="Miyauchi S."/>
            <person name="Viragh M."/>
            <person name="Kuo A."/>
            <person name="Thoen E."/>
            <person name="Andreopoulos B."/>
            <person name="Lu D."/>
            <person name="Skrede I."/>
            <person name="Drula E."/>
            <person name="Henrissat B."/>
            <person name="Morin E."/>
            <person name="Kohler A."/>
            <person name="Barry K."/>
            <person name="LaButti K."/>
            <person name="Morin E."/>
            <person name="Salamov A."/>
            <person name="Lipzen A."/>
            <person name="Mereny Z."/>
            <person name="Hegedus B."/>
            <person name="Baldrian P."/>
            <person name="Stursova M."/>
            <person name="Weitz H."/>
            <person name="Taylor A."/>
            <person name="Grigoriev I.V."/>
            <person name="Nagy L.G."/>
            <person name="Martin F."/>
            <person name="Kauserud H."/>
        </authorList>
    </citation>
    <scope>NUCLEOTIDE SEQUENCE</scope>
    <source>
        <strain evidence="3">CBHHK173m</strain>
    </source>
</reference>
<feature type="compositionally biased region" description="Gly residues" evidence="1">
    <location>
        <begin position="88"/>
        <end position="112"/>
    </location>
</feature>
<dbReference type="Proteomes" id="UP001222325">
    <property type="component" value="Unassembled WGS sequence"/>
</dbReference>
<keyword evidence="2" id="KW-1133">Transmembrane helix</keyword>
<keyword evidence="2" id="KW-0472">Membrane</keyword>